<proteinExistence type="predicted"/>
<comment type="caution">
    <text evidence="1">The sequence shown here is derived from an EMBL/GenBank/DDBJ whole genome shotgun (WGS) entry which is preliminary data.</text>
</comment>
<organism evidence="1 2">
    <name type="scientific">Liparis tanakae</name>
    <name type="common">Tanaka's snailfish</name>
    <dbReference type="NCBI Taxonomy" id="230148"/>
    <lineage>
        <taxon>Eukaryota</taxon>
        <taxon>Metazoa</taxon>
        <taxon>Chordata</taxon>
        <taxon>Craniata</taxon>
        <taxon>Vertebrata</taxon>
        <taxon>Euteleostomi</taxon>
        <taxon>Actinopterygii</taxon>
        <taxon>Neopterygii</taxon>
        <taxon>Teleostei</taxon>
        <taxon>Neoteleostei</taxon>
        <taxon>Acanthomorphata</taxon>
        <taxon>Eupercaria</taxon>
        <taxon>Perciformes</taxon>
        <taxon>Cottioidei</taxon>
        <taxon>Cottales</taxon>
        <taxon>Liparidae</taxon>
        <taxon>Liparis</taxon>
    </lineage>
</organism>
<name>A0A4Z2J6Q3_9TELE</name>
<evidence type="ECO:0000313" key="2">
    <source>
        <dbReference type="Proteomes" id="UP000314294"/>
    </source>
</evidence>
<protein>
    <submittedName>
        <fullName evidence="1">Uncharacterized protein</fullName>
    </submittedName>
</protein>
<reference evidence="1 2" key="1">
    <citation type="submission" date="2019-03" db="EMBL/GenBank/DDBJ databases">
        <title>First draft genome of Liparis tanakae, snailfish: a comprehensive survey of snailfish specific genes.</title>
        <authorList>
            <person name="Kim W."/>
            <person name="Song I."/>
            <person name="Jeong J.-H."/>
            <person name="Kim D."/>
            <person name="Kim S."/>
            <person name="Ryu S."/>
            <person name="Song J.Y."/>
            <person name="Lee S.K."/>
        </authorList>
    </citation>
    <scope>NUCLEOTIDE SEQUENCE [LARGE SCALE GENOMIC DNA]</scope>
    <source>
        <tissue evidence="1">Muscle</tissue>
    </source>
</reference>
<dbReference type="Proteomes" id="UP000314294">
    <property type="component" value="Unassembled WGS sequence"/>
</dbReference>
<keyword evidence="2" id="KW-1185">Reference proteome</keyword>
<gene>
    <name evidence="1" type="ORF">EYF80_003710</name>
</gene>
<dbReference type="EMBL" id="SRLO01000018">
    <property type="protein sequence ID" value="TNN85866.1"/>
    <property type="molecule type" value="Genomic_DNA"/>
</dbReference>
<evidence type="ECO:0000313" key="1">
    <source>
        <dbReference type="EMBL" id="TNN85866.1"/>
    </source>
</evidence>
<accession>A0A4Z2J6Q3</accession>
<dbReference type="AlphaFoldDB" id="A0A4Z2J6Q3"/>
<sequence>MEVRGVGTCVSGLLSQQGNTLVKYCSAVCMAHLLSACQPLRAGAELSVGSGRPLCHRVTEQSKGVVGVFLLCESGVSPGCATQYKVSWTNGAAITRPGSRAGLCSSSAWKLPEEALMWKRRGVKLYFPGSDRR</sequence>